<keyword evidence="12" id="KW-0995">Kinetochore</keyword>
<organism evidence="18 19">
    <name type="scientific">Niveomyces insectorum RCEF 264</name>
    <dbReference type="NCBI Taxonomy" id="1081102"/>
    <lineage>
        <taxon>Eukaryota</taxon>
        <taxon>Fungi</taxon>
        <taxon>Dikarya</taxon>
        <taxon>Ascomycota</taxon>
        <taxon>Pezizomycotina</taxon>
        <taxon>Sordariomycetes</taxon>
        <taxon>Hypocreomycetidae</taxon>
        <taxon>Hypocreales</taxon>
        <taxon>Cordycipitaceae</taxon>
        <taxon>Niveomyces</taxon>
    </lineage>
</organism>
<feature type="compositionally biased region" description="Polar residues" evidence="17">
    <location>
        <begin position="184"/>
        <end position="195"/>
    </location>
</feature>
<evidence type="ECO:0000256" key="7">
    <source>
        <dbReference type="ARBA" id="ARBA00022490"/>
    </source>
</evidence>
<keyword evidence="13" id="KW-0206">Cytoskeleton</keyword>
<feature type="region of interest" description="Disordered" evidence="17">
    <location>
        <begin position="455"/>
        <end position="484"/>
    </location>
</feature>
<evidence type="ECO:0000256" key="6">
    <source>
        <dbReference type="ARBA" id="ARBA00022454"/>
    </source>
</evidence>
<evidence type="ECO:0000256" key="8">
    <source>
        <dbReference type="ARBA" id="ARBA00022618"/>
    </source>
</evidence>
<evidence type="ECO:0000256" key="4">
    <source>
        <dbReference type="ARBA" id="ARBA00010731"/>
    </source>
</evidence>
<evidence type="ECO:0000256" key="12">
    <source>
        <dbReference type="ARBA" id="ARBA00022838"/>
    </source>
</evidence>
<dbReference type="GO" id="GO:0005874">
    <property type="term" value="C:microtubule"/>
    <property type="evidence" value="ECO:0007669"/>
    <property type="project" value="UniProtKB-KW"/>
</dbReference>
<dbReference type="EMBL" id="AZHD01000022">
    <property type="protein sequence ID" value="OAA54814.1"/>
    <property type="molecule type" value="Genomic_DNA"/>
</dbReference>
<dbReference type="GO" id="GO:0072686">
    <property type="term" value="C:mitotic spindle"/>
    <property type="evidence" value="ECO:0007669"/>
    <property type="project" value="InterPro"/>
</dbReference>
<keyword evidence="8" id="KW-0132">Cell division</keyword>
<dbReference type="OrthoDB" id="5573898at2759"/>
<evidence type="ECO:0000256" key="14">
    <source>
        <dbReference type="ARBA" id="ARBA00023242"/>
    </source>
</evidence>
<evidence type="ECO:0000256" key="17">
    <source>
        <dbReference type="SAM" id="MobiDB-lite"/>
    </source>
</evidence>
<evidence type="ECO:0000256" key="16">
    <source>
        <dbReference type="ARBA" id="ARBA00023328"/>
    </source>
</evidence>
<evidence type="ECO:0000256" key="2">
    <source>
        <dbReference type="ARBA" id="ARBA00004186"/>
    </source>
</evidence>
<feature type="compositionally biased region" description="Low complexity" evidence="17">
    <location>
        <begin position="343"/>
        <end position="357"/>
    </location>
</feature>
<feature type="region of interest" description="Disordered" evidence="17">
    <location>
        <begin position="87"/>
        <end position="303"/>
    </location>
</feature>
<evidence type="ECO:0000256" key="15">
    <source>
        <dbReference type="ARBA" id="ARBA00023306"/>
    </source>
</evidence>
<keyword evidence="19" id="KW-1185">Reference proteome</keyword>
<comment type="similarity">
    <text evidence="4">Belongs to the DASH complex ASK1 family.</text>
</comment>
<evidence type="ECO:0000313" key="19">
    <source>
        <dbReference type="Proteomes" id="UP000076874"/>
    </source>
</evidence>
<evidence type="ECO:0000313" key="18">
    <source>
        <dbReference type="EMBL" id="OAA54814.1"/>
    </source>
</evidence>
<dbReference type="GO" id="GO:0051301">
    <property type="term" value="P:cell division"/>
    <property type="evidence" value="ECO:0007669"/>
    <property type="project" value="UniProtKB-KW"/>
</dbReference>
<evidence type="ECO:0000256" key="1">
    <source>
        <dbReference type="ARBA" id="ARBA00004123"/>
    </source>
</evidence>
<gene>
    <name evidence="18" type="ORF">SPI_08685</name>
</gene>
<keyword evidence="15" id="KW-0131">Cell cycle</keyword>
<dbReference type="AlphaFoldDB" id="A0A167MVU8"/>
<dbReference type="PANTHER" id="PTHR28200">
    <property type="entry name" value="DASH COMPLEX SUBUNIT ASK1"/>
    <property type="match status" value="1"/>
</dbReference>
<dbReference type="Proteomes" id="UP000076874">
    <property type="component" value="Unassembled WGS sequence"/>
</dbReference>
<keyword evidence="10" id="KW-0498">Mitosis</keyword>
<evidence type="ECO:0000256" key="5">
    <source>
        <dbReference type="ARBA" id="ARBA00014520"/>
    </source>
</evidence>
<keyword evidence="14" id="KW-0539">Nucleus</keyword>
<keyword evidence="6" id="KW-0158">Chromosome</keyword>
<dbReference type="PANTHER" id="PTHR28200:SF1">
    <property type="entry name" value="DASH COMPLEX SUBUNIT ASK1"/>
    <property type="match status" value="1"/>
</dbReference>
<evidence type="ECO:0000256" key="10">
    <source>
        <dbReference type="ARBA" id="ARBA00022776"/>
    </source>
</evidence>
<dbReference type="GO" id="GO:0042729">
    <property type="term" value="C:DASH complex"/>
    <property type="evidence" value="ECO:0007669"/>
    <property type="project" value="InterPro"/>
</dbReference>
<reference evidence="18 19" key="1">
    <citation type="journal article" date="2016" name="Genome Biol. Evol.">
        <title>Divergent and convergent evolution of fungal pathogenicity.</title>
        <authorList>
            <person name="Shang Y."/>
            <person name="Xiao G."/>
            <person name="Zheng P."/>
            <person name="Cen K."/>
            <person name="Zhan S."/>
            <person name="Wang C."/>
        </authorList>
    </citation>
    <scope>NUCLEOTIDE SEQUENCE [LARGE SCALE GENOMIC DNA]</scope>
    <source>
        <strain evidence="18 19">RCEF 264</strain>
    </source>
</reference>
<keyword evidence="7" id="KW-0963">Cytoplasm</keyword>
<feature type="compositionally biased region" description="Basic residues" evidence="17">
    <location>
        <begin position="196"/>
        <end position="206"/>
    </location>
</feature>
<dbReference type="STRING" id="1081102.A0A167MVU8"/>
<dbReference type="GO" id="GO:0008608">
    <property type="term" value="P:attachment of spindle microtubules to kinetochore"/>
    <property type="evidence" value="ECO:0007669"/>
    <property type="project" value="InterPro"/>
</dbReference>
<proteinExistence type="inferred from homology"/>
<feature type="compositionally biased region" description="Acidic residues" evidence="17">
    <location>
        <begin position="467"/>
        <end position="479"/>
    </location>
</feature>
<evidence type="ECO:0000256" key="11">
    <source>
        <dbReference type="ARBA" id="ARBA00022829"/>
    </source>
</evidence>
<evidence type="ECO:0000256" key="3">
    <source>
        <dbReference type="ARBA" id="ARBA00004629"/>
    </source>
</evidence>
<evidence type="ECO:0000256" key="9">
    <source>
        <dbReference type="ARBA" id="ARBA00022701"/>
    </source>
</evidence>
<feature type="compositionally biased region" description="Acidic residues" evidence="17">
    <location>
        <begin position="88"/>
        <end position="97"/>
    </location>
</feature>
<keyword evidence="9" id="KW-0493">Microtubule</keyword>
<dbReference type="InterPro" id="IPR013964">
    <property type="entry name" value="DASH_Ask1"/>
</dbReference>
<accession>A0A167MVU8</accession>
<comment type="caution">
    <text evidence="18">The sequence shown here is derived from an EMBL/GenBank/DDBJ whole genome shotgun (WGS) entry which is preliminary data.</text>
</comment>
<comment type="subcellular location">
    <subcellularLocation>
        <location evidence="3">Chromosome</location>
        <location evidence="3">Centromere</location>
        <location evidence="3">Kinetochore</location>
    </subcellularLocation>
    <subcellularLocation>
        <location evidence="2">Cytoplasm</location>
        <location evidence="2">Cytoskeleton</location>
        <location evidence="2">Spindle</location>
    </subcellularLocation>
    <subcellularLocation>
        <location evidence="1">Nucleus</location>
    </subcellularLocation>
</comment>
<protein>
    <recommendedName>
        <fullName evidence="5">DASH complex subunit ASK1</fullName>
    </recommendedName>
</protein>
<keyword evidence="16" id="KW-0137">Centromere</keyword>
<name>A0A167MVU8_9HYPO</name>
<feature type="compositionally biased region" description="Basic residues" evidence="17">
    <location>
        <begin position="233"/>
        <end position="244"/>
    </location>
</feature>
<dbReference type="GO" id="GO:0044732">
    <property type="term" value="C:mitotic spindle pole body"/>
    <property type="evidence" value="ECO:0007669"/>
    <property type="project" value="TreeGrafter"/>
</dbReference>
<keyword evidence="11" id="KW-0159">Chromosome partition</keyword>
<sequence length="545" mass="59446">MSRSSSSLANRPLSTTEELEKLEQSITLTLQEIDHNFSKAHRIVTTNILPVVEQYGEHCKSVWDASKFWKQFFEAAANVSLSGYEDLANNDEDDTTGAEETTATSHDETSTDYTPRPQGREHDDGDQTATYNDSTRDESLLTDGGDDLSGSTPRPPATKSLSQRPQFADMDSPYETLRRELNQPGETTTTNARSRSGSRPRHGAGGRRKDEDEDDAAQEASTAWMDVDDRGHGHGHRHGHRHGHGRDGHDDNDSDDDNSSAADSELLAQRTARLPNMSMTPRPSPSERTQRALEDEQATALRQRDPLLHRVLDKTYRIQATPHKNTARGISPMRLRVTDHQRSTTTTTTATTTAKAAEASEQKTRAAWQESSPMSSPEMAVPKLRSAAFLSPVRAAYRNKLTAAVGGPRTPGVSVQTPVRKRTQDVTFADIDPTGTTQPKAGETAAAAAAAAATAAAGGRAKRDPDEITWESSDEDGDDLYGGISPPKTISFALPPSKLLQTPAREASKRIVDEILLTAGEDLDRSSEYSPTIVKMSTDILDDTF</sequence>
<feature type="region of interest" description="Disordered" evidence="17">
    <location>
        <begin position="338"/>
        <end position="379"/>
    </location>
</feature>
<evidence type="ECO:0000256" key="13">
    <source>
        <dbReference type="ARBA" id="ARBA00023212"/>
    </source>
</evidence>
<dbReference type="Pfam" id="PF08655">
    <property type="entry name" value="DASH_Ask1"/>
    <property type="match status" value="1"/>
</dbReference>